<gene>
    <name evidence="2" type="ORF">Anapl_06314</name>
</gene>
<sequence length="727" mass="81287">MLKLKLWTYKESLGLLRRVVEQIPFTLPVLREEVCIQPSSQLFTLTHRQECCAGWNQMLFVFPSLMDEDGEGRELQPPCFDHRCSISSTDSQQEPPGMSMLVLSANTTPALLRPPKTQLALRYSQTRLRGAGDRGEAARTSTHEYYELRNEARGQTILGIGFAKANKKQVMRDSLCKTMPSVSARYQDEQMTPASHRSPKNVELTNTSAISRHRLLSEPRQLHCWSYIIPRDAMQGWSREGSAQMQKVRDKGPQENPVPRSLGDAETSRSPEKTRVPVGSVRQQFVKQETDVLGAATLCGSAWGGLHVELFPPSVHFFHRQQSQNNFLISPGIAPRQAADESPLKYSPKDRQVQRHLLQLSHENRAIHRNGQHQPWWIQATYNHSLSVCVPVGTQQTRISSTLLLLACCGAVGSNFCSCLPQFPPHEECARGFGCQGAEDGMYLPILAHCVAGEGNPCSHHAHPSCQTSRPQPTFVRKAALLRAHPARSRAQLNAPSFLYEWPMSDAENAQWREKHPQTYPPNIHQPSQRLCLHLWVSLLSCVFQDDYQIANFRESYSLKGKKVSAREEPAAQGWTTIKAGVCFGCGVAFMCSDRQQIFDEEQENQLQLGKGKPTGKEFTTSGLQHPSPSKPISTSAPSFEAAFTQCQLTQCSQSLMRQKKGKKLRITFPKEAASTGMQSGVVVDHFPLLDNPYSALRNVFICTSRLLSPPRLEPRVLPAETSALFA</sequence>
<name>R0LH78_ANAPL</name>
<feature type="compositionally biased region" description="Polar residues" evidence="1">
    <location>
        <begin position="618"/>
        <end position="632"/>
    </location>
</feature>
<organism evidence="2 3">
    <name type="scientific">Anas platyrhynchos</name>
    <name type="common">Mallard</name>
    <name type="synonym">Anas boschas</name>
    <dbReference type="NCBI Taxonomy" id="8839"/>
    <lineage>
        <taxon>Eukaryota</taxon>
        <taxon>Metazoa</taxon>
        <taxon>Chordata</taxon>
        <taxon>Craniata</taxon>
        <taxon>Vertebrata</taxon>
        <taxon>Euteleostomi</taxon>
        <taxon>Archelosauria</taxon>
        <taxon>Archosauria</taxon>
        <taxon>Dinosauria</taxon>
        <taxon>Saurischia</taxon>
        <taxon>Theropoda</taxon>
        <taxon>Coelurosauria</taxon>
        <taxon>Aves</taxon>
        <taxon>Neognathae</taxon>
        <taxon>Galloanserae</taxon>
        <taxon>Anseriformes</taxon>
        <taxon>Anatidae</taxon>
        <taxon>Anatinae</taxon>
        <taxon>Anas</taxon>
    </lineage>
</organism>
<feature type="region of interest" description="Disordered" evidence="1">
    <location>
        <begin position="607"/>
        <end position="632"/>
    </location>
</feature>
<dbReference type="EMBL" id="KB743291">
    <property type="protein sequence ID" value="EOA99667.1"/>
    <property type="molecule type" value="Genomic_DNA"/>
</dbReference>
<proteinExistence type="predicted"/>
<dbReference type="Proteomes" id="UP000296049">
    <property type="component" value="Unassembled WGS sequence"/>
</dbReference>
<dbReference type="AlphaFoldDB" id="R0LH78"/>
<accession>R0LH78</accession>
<feature type="region of interest" description="Disordered" evidence="1">
    <location>
        <begin position="238"/>
        <end position="279"/>
    </location>
</feature>
<evidence type="ECO:0000313" key="3">
    <source>
        <dbReference type="Proteomes" id="UP000296049"/>
    </source>
</evidence>
<feature type="compositionally biased region" description="Basic and acidic residues" evidence="1">
    <location>
        <begin position="266"/>
        <end position="275"/>
    </location>
</feature>
<evidence type="ECO:0000313" key="2">
    <source>
        <dbReference type="EMBL" id="EOA99667.1"/>
    </source>
</evidence>
<reference evidence="3" key="1">
    <citation type="journal article" date="2013" name="Nat. Genet.">
        <title>The duck genome and transcriptome provide insight into an avian influenza virus reservoir species.</title>
        <authorList>
            <person name="Huang Y."/>
            <person name="Li Y."/>
            <person name="Burt D.W."/>
            <person name="Chen H."/>
            <person name="Zhang Y."/>
            <person name="Qian W."/>
            <person name="Kim H."/>
            <person name="Gan S."/>
            <person name="Zhao Y."/>
            <person name="Li J."/>
            <person name="Yi K."/>
            <person name="Feng H."/>
            <person name="Zhu P."/>
            <person name="Li B."/>
            <person name="Liu Q."/>
            <person name="Fairley S."/>
            <person name="Magor K.E."/>
            <person name="Du Z."/>
            <person name="Hu X."/>
            <person name="Goodman L."/>
            <person name="Tafer H."/>
            <person name="Vignal A."/>
            <person name="Lee T."/>
            <person name="Kim K.W."/>
            <person name="Sheng Z."/>
            <person name="An Y."/>
            <person name="Searle S."/>
            <person name="Herrero J."/>
            <person name="Groenen M.A."/>
            <person name="Crooijmans R.P."/>
            <person name="Faraut T."/>
            <person name="Cai Q."/>
            <person name="Webster R.G."/>
            <person name="Aldridge J.R."/>
            <person name="Warren W.C."/>
            <person name="Bartschat S."/>
            <person name="Kehr S."/>
            <person name="Marz M."/>
            <person name="Stadler P.F."/>
            <person name="Smith J."/>
            <person name="Kraus R.H."/>
            <person name="Zhao Y."/>
            <person name="Ren L."/>
            <person name="Fei J."/>
            <person name="Morisson M."/>
            <person name="Kaiser P."/>
            <person name="Griffin D.K."/>
            <person name="Rao M."/>
            <person name="Pitel F."/>
            <person name="Wang J."/>
            <person name="Li N."/>
        </authorList>
    </citation>
    <scope>NUCLEOTIDE SEQUENCE [LARGE SCALE GENOMIC DNA]</scope>
</reference>
<evidence type="ECO:0000256" key="1">
    <source>
        <dbReference type="SAM" id="MobiDB-lite"/>
    </source>
</evidence>
<protein>
    <submittedName>
        <fullName evidence="2">Uncharacterized protein</fullName>
    </submittedName>
</protein>
<keyword evidence="3" id="KW-1185">Reference proteome</keyword>